<organism evidence="2 3">
    <name type="scientific">Streptomyces pristinaespiralis (strain ATCC 25486 / DSM 40338 / CBS 914.69 / JCM 4507 / KCC S-0507 / NBRC 13074 / NRRL 2958 / 5647)</name>
    <dbReference type="NCBI Taxonomy" id="457429"/>
    <lineage>
        <taxon>Bacteria</taxon>
        <taxon>Bacillati</taxon>
        <taxon>Actinomycetota</taxon>
        <taxon>Actinomycetes</taxon>
        <taxon>Kitasatosporales</taxon>
        <taxon>Streptomycetaceae</taxon>
        <taxon>Streptomyces</taxon>
    </lineage>
</organism>
<reference evidence="3" key="1">
    <citation type="submission" date="2008-02" db="EMBL/GenBank/DDBJ databases">
        <authorList>
            <consortium name="The Broad Institute Genome Sequencing Platform"/>
            <person name="Fischbach M."/>
            <person name="Ward D."/>
            <person name="Young S."/>
            <person name="Jaffe D."/>
            <person name="Gnerre S."/>
            <person name="Berlin A."/>
            <person name="Heiman D."/>
            <person name="Hepburn T."/>
            <person name="Sykes S."/>
            <person name="Alvarado L."/>
            <person name="Kodira C.D."/>
            <person name="Straight P."/>
            <person name="Clardy J."/>
            <person name="Hung D."/>
            <person name="Kolter R."/>
            <person name="Mekalanos J."/>
            <person name="Walker S."/>
            <person name="Walsh C.T."/>
            <person name="Lander E."/>
            <person name="Galagan J."/>
            <person name="Nusbaum C."/>
            <person name="Birren B."/>
        </authorList>
    </citation>
    <scope>NUCLEOTIDE SEQUENCE [LARGE SCALE GENOMIC DNA]</scope>
    <source>
        <strain evidence="3">ATCC 25486 / DSM 40338 / CBS 914.69 / JCM 4507 / NBRC 13074 / NRRL 2958 / 5647</strain>
    </source>
</reference>
<accession>D6X6N3</accession>
<protein>
    <submittedName>
        <fullName evidence="2">Predicted protein</fullName>
    </submittedName>
</protein>
<reference evidence="3" key="2">
    <citation type="submission" date="2009-10" db="EMBL/GenBank/DDBJ databases">
        <title>The genome sequence of Streptomyces pristinaespiralis strain ATCC 25486.</title>
        <authorList>
            <consortium name="The Broad Institute Genome Sequencing Platform"/>
            <consortium name="Broad Institute Microbial Sequencing Center"/>
            <person name="Fischbach M."/>
            <person name="Godfrey P."/>
            <person name="Ward D."/>
            <person name="Young S."/>
            <person name="Zeng Q."/>
            <person name="Koehrsen M."/>
            <person name="Alvarado L."/>
            <person name="Berlin A.M."/>
            <person name="Bochicchio J."/>
            <person name="Borenstein D."/>
            <person name="Chapman S.B."/>
            <person name="Chen Z."/>
            <person name="Engels R."/>
            <person name="Freedman E."/>
            <person name="Gellesch M."/>
            <person name="Goldberg J."/>
            <person name="Griggs A."/>
            <person name="Gujja S."/>
            <person name="Heilman E.R."/>
            <person name="Heiman D.I."/>
            <person name="Hepburn T.A."/>
            <person name="Howarth C."/>
            <person name="Jen D."/>
            <person name="Larson L."/>
            <person name="Lewis B."/>
            <person name="Mehta T."/>
            <person name="Park D."/>
            <person name="Pearson M."/>
            <person name="Richards J."/>
            <person name="Roberts A."/>
            <person name="Saif S."/>
            <person name="Shea T.D."/>
            <person name="Shenoy N."/>
            <person name="Sisk P."/>
            <person name="Stolte C."/>
            <person name="Sykes S.N."/>
            <person name="Thomson T."/>
            <person name="Walk T."/>
            <person name="White J."/>
            <person name="Yandava C."/>
            <person name="Straight P."/>
            <person name="Clardy J."/>
            <person name="Hung D."/>
            <person name="Kolter R."/>
            <person name="Mekalanos J."/>
            <person name="Walker S."/>
            <person name="Walsh C.T."/>
            <person name="Wieland-Brown L.C."/>
            <person name="Haas B."/>
            <person name="Nusbaum C."/>
            <person name="Birren B."/>
        </authorList>
    </citation>
    <scope>NUCLEOTIDE SEQUENCE [LARGE SCALE GENOMIC DNA]</scope>
    <source>
        <strain evidence="3">ATCC 25486 / DSM 40338 / CBS 914.69 / JCM 4507 / NBRC 13074 / NRRL 2958 / 5647</strain>
    </source>
</reference>
<feature type="compositionally biased region" description="Basic and acidic residues" evidence="1">
    <location>
        <begin position="10"/>
        <end position="28"/>
    </location>
</feature>
<gene>
    <name evidence="2" type="ORF">SSDG_05826</name>
</gene>
<evidence type="ECO:0000256" key="1">
    <source>
        <dbReference type="SAM" id="MobiDB-lite"/>
    </source>
</evidence>
<dbReference type="HOGENOM" id="CLU_2636614_0_0_11"/>
<keyword evidence="3" id="KW-1185">Reference proteome</keyword>
<name>D6X6N3_STRE2</name>
<sequence>MTETPGDGNARGREPGRDGHPFVERHADGSGTTGGASGTGSTVTGPMVVGSPSGAVERAGAGGWKVAAGSDPKEEAP</sequence>
<feature type="region of interest" description="Disordered" evidence="1">
    <location>
        <begin position="1"/>
        <end position="77"/>
    </location>
</feature>
<dbReference type="EMBL" id="CM000950">
    <property type="protein sequence ID" value="EFH30616.1"/>
    <property type="molecule type" value="Genomic_DNA"/>
</dbReference>
<evidence type="ECO:0000313" key="2">
    <source>
        <dbReference type="EMBL" id="EFH30616.1"/>
    </source>
</evidence>
<dbReference type="AlphaFoldDB" id="D6X6N3"/>
<proteinExistence type="predicted"/>
<dbReference type="Proteomes" id="UP000002805">
    <property type="component" value="Chromosome"/>
</dbReference>
<evidence type="ECO:0000313" key="3">
    <source>
        <dbReference type="Proteomes" id="UP000002805"/>
    </source>
</evidence>